<feature type="region of interest" description="Disordered" evidence="5">
    <location>
        <begin position="212"/>
        <end position="240"/>
    </location>
</feature>
<evidence type="ECO:0000313" key="6">
    <source>
        <dbReference type="EMBL" id="SCM75254.1"/>
    </source>
</evidence>
<accession>A0A212LCF4</accession>
<protein>
    <submittedName>
        <fullName evidence="6">Putative transcriptional regulator</fullName>
    </submittedName>
</protein>
<dbReference type="AlphaFoldDB" id="A0A212LCF4"/>
<dbReference type="InterPro" id="IPR005234">
    <property type="entry name" value="ScpB_csome_segregation"/>
</dbReference>
<keyword evidence="3" id="KW-0159">Chromosome partition</keyword>
<evidence type="ECO:0000256" key="2">
    <source>
        <dbReference type="ARBA" id="ARBA00022618"/>
    </source>
</evidence>
<proteinExistence type="predicted"/>
<dbReference type="PANTHER" id="PTHR34298">
    <property type="entry name" value="SEGREGATION AND CONDENSATION PROTEIN B"/>
    <property type="match status" value="1"/>
</dbReference>
<name>A0A212LCF4_9HYPH</name>
<keyword evidence="1" id="KW-0963">Cytoplasm</keyword>
<organism evidence="6">
    <name type="scientific">uncultured Pleomorphomonas sp</name>
    <dbReference type="NCBI Taxonomy" id="442121"/>
    <lineage>
        <taxon>Bacteria</taxon>
        <taxon>Pseudomonadati</taxon>
        <taxon>Pseudomonadota</taxon>
        <taxon>Alphaproteobacteria</taxon>
        <taxon>Hyphomicrobiales</taxon>
        <taxon>Pleomorphomonadaceae</taxon>
        <taxon>Pleomorphomonas</taxon>
        <taxon>environmental samples</taxon>
    </lineage>
</organism>
<keyword evidence="4" id="KW-0131">Cell cycle</keyword>
<evidence type="ECO:0000256" key="3">
    <source>
        <dbReference type="ARBA" id="ARBA00022829"/>
    </source>
</evidence>
<dbReference type="NCBIfam" id="TIGR00281">
    <property type="entry name" value="SMC-Scp complex subunit ScpB"/>
    <property type="match status" value="1"/>
</dbReference>
<dbReference type="EMBL" id="FMJD01000005">
    <property type="protein sequence ID" value="SCM75254.1"/>
    <property type="molecule type" value="Genomic_DNA"/>
</dbReference>
<feature type="compositionally biased region" description="Acidic residues" evidence="5">
    <location>
        <begin position="219"/>
        <end position="230"/>
    </location>
</feature>
<gene>
    <name evidence="6" type="ORF">KL86PLE_130655</name>
</gene>
<keyword evidence="2" id="KW-0132">Cell division</keyword>
<dbReference type="SUPFAM" id="SSF46785">
    <property type="entry name" value="Winged helix' DNA-binding domain"/>
    <property type="match status" value="2"/>
</dbReference>
<reference evidence="6" key="1">
    <citation type="submission" date="2016-08" db="EMBL/GenBank/DDBJ databases">
        <authorList>
            <person name="Seilhamer J.J."/>
        </authorList>
    </citation>
    <scope>NUCLEOTIDE SEQUENCE</scope>
    <source>
        <strain evidence="6">86</strain>
    </source>
</reference>
<evidence type="ECO:0000256" key="5">
    <source>
        <dbReference type="SAM" id="MobiDB-lite"/>
    </source>
</evidence>
<dbReference type="Pfam" id="PF04079">
    <property type="entry name" value="SMC_ScpB"/>
    <property type="match status" value="1"/>
</dbReference>
<dbReference type="InterPro" id="IPR036390">
    <property type="entry name" value="WH_DNA-bd_sf"/>
</dbReference>
<dbReference type="GO" id="GO:0051304">
    <property type="term" value="P:chromosome separation"/>
    <property type="evidence" value="ECO:0007669"/>
    <property type="project" value="InterPro"/>
</dbReference>
<sequence>MNRSGFTDETPHGQLRLFAGDRDPAEYEAWMTAIRGAEAILFASAQPVGAEELAERLAPGTDIPQVLTDLRTIYASRGVNLVEVAGKWMFRTAPDLAHLLTREQVEPKKLSRAALETLAIIAYHQPVTRAEIEEIRGVSTNKGTLDVLMETGWIRMRGRRRTPGRPLTYGTTEAFLVHFGLEAVTDLPGVDDLKAAGFLEGAVPPGFRVPIPNASDTLMPDEDPLTELDFQDYQPLPPEE</sequence>
<evidence type="ECO:0000256" key="1">
    <source>
        <dbReference type="ARBA" id="ARBA00022490"/>
    </source>
</evidence>
<dbReference type="InterPro" id="IPR036388">
    <property type="entry name" value="WH-like_DNA-bd_sf"/>
</dbReference>
<dbReference type="PANTHER" id="PTHR34298:SF2">
    <property type="entry name" value="SEGREGATION AND CONDENSATION PROTEIN B"/>
    <property type="match status" value="1"/>
</dbReference>
<evidence type="ECO:0000256" key="4">
    <source>
        <dbReference type="ARBA" id="ARBA00023306"/>
    </source>
</evidence>
<dbReference type="Gene3D" id="1.10.10.10">
    <property type="entry name" value="Winged helix-like DNA-binding domain superfamily/Winged helix DNA-binding domain"/>
    <property type="match status" value="2"/>
</dbReference>
<dbReference type="GO" id="GO:0051301">
    <property type="term" value="P:cell division"/>
    <property type="evidence" value="ECO:0007669"/>
    <property type="project" value="UniProtKB-KW"/>
</dbReference>